<feature type="compositionally biased region" description="Basic and acidic residues" evidence="1">
    <location>
        <begin position="128"/>
        <end position="162"/>
    </location>
</feature>
<evidence type="ECO:0000313" key="2">
    <source>
        <dbReference type="EMBL" id="MBE4908002.1"/>
    </source>
</evidence>
<dbReference type="RefSeq" id="WP_193535470.1">
    <property type="nucleotide sequence ID" value="NZ_JADCLJ010000019.1"/>
</dbReference>
<dbReference type="InterPro" id="IPR025571">
    <property type="entry name" value="YqfQ"/>
</dbReference>
<feature type="region of interest" description="Disordered" evidence="1">
    <location>
        <begin position="120"/>
        <end position="172"/>
    </location>
</feature>
<dbReference type="EMBL" id="JADCLJ010000019">
    <property type="protein sequence ID" value="MBE4908002.1"/>
    <property type="molecule type" value="Genomic_DNA"/>
</dbReference>
<comment type="caution">
    <text evidence="2">The sequence shown here is derived from an EMBL/GenBank/DDBJ whole genome shotgun (WGS) entry which is preliminary data.</text>
</comment>
<name>A0ABR9QHM7_9BACI</name>
<keyword evidence="3" id="KW-1185">Reference proteome</keyword>
<sequence length="172" mass="18629">MFPGRQIPPMQGFPMQNPFGGGFQPQQMASRGAGGLLKRLFSGASSSPMQGVANPSAAQGMFNPSTIQGLANPANLSGMLGNVQKALKMAETVGPMVQQYGPLVRNIPAMYKIYKELNNNDSETVNAEEGKDVEASIRKKEVKEREVPKEKEATTTKRKSTEQKASLPKLYV</sequence>
<dbReference type="Proteomes" id="UP001516662">
    <property type="component" value="Unassembled WGS sequence"/>
</dbReference>
<reference evidence="2 3" key="1">
    <citation type="submission" date="2020-10" db="EMBL/GenBank/DDBJ databases">
        <title>Bacillus sp. HD4P25, an endophyte from a halophyte.</title>
        <authorList>
            <person name="Sun J.-Q."/>
        </authorList>
    </citation>
    <scope>NUCLEOTIDE SEQUENCE [LARGE SCALE GENOMIC DNA]</scope>
    <source>
        <strain evidence="2 3">YIM 93174</strain>
    </source>
</reference>
<evidence type="ECO:0008006" key="4">
    <source>
        <dbReference type="Google" id="ProtNLM"/>
    </source>
</evidence>
<evidence type="ECO:0000256" key="1">
    <source>
        <dbReference type="SAM" id="MobiDB-lite"/>
    </source>
</evidence>
<dbReference type="Pfam" id="PF14181">
    <property type="entry name" value="YqfQ"/>
    <property type="match status" value="1"/>
</dbReference>
<accession>A0ABR9QHM7</accession>
<proteinExistence type="predicted"/>
<gene>
    <name evidence="2" type="ORF">IMZ08_08050</name>
</gene>
<evidence type="ECO:0000313" key="3">
    <source>
        <dbReference type="Proteomes" id="UP001516662"/>
    </source>
</evidence>
<feature type="compositionally biased region" description="Low complexity" evidence="1">
    <location>
        <begin position="12"/>
        <end position="28"/>
    </location>
</feature>
<protein>
    <recommendedName>
        <fullName evidence="4">YqfQ-like protein</fullName>
    </recommendedName>
</protein>
<organism evidence="2 3">
    <name type="scientific">Litchfieldia luteola</name>
    <dbReference type="NCBI Taxonomy" id="682179"/>
    <lineage>
        <taxon>Bacteria</taxon>
        <taxon>Bacillati</taxon>
        <taxon>Bacillota</taxon>
        <taxon>Bacilli</taxon>
        <taxon>Bacillales</taxon>
        <taxon>Bacillaceae</taxon>
        <taxon>Litchfieldia</taxon>
    </lineage>
</organism>
<feature type="region of interest" description="Disordered" evidence="1">
    <location>
        <begin position="1"/>
        <end position="28"/>
    </location>
</feature>